<dbReference type="PANTHER" id="PTHR10953:SF3">
    <property type="entry name" value="UBIQUITIN-LIKE MODIFIER-ACTIVATING ENZYME ATG7"/>
    <property type="match status" value="1"/>
</dbReference>
<evidence type="ECO:0000256" key="4">
    <source>
        <dbReference type="ARBA" id="ARBA00022786"/>
    </source>
</evidence>
<feature type="domain" description="THIF-type NAD/FAD binding fold" evidence="9">
    <location>
        <begin position="354"/>
        <end position="603"/>
    </location>
</feature>
<evidence type="ECO:0000256" key="5">
    <source>
        <dbReference type="ARBA" id="ARBA00022927"/>
    </source>
</evidence>
<comment type="subcellular location">
    <subcellularLocation>
        <location evidence="8">Cytoplasm</location>
    </subcellularLocation>
    <subcellularLocation>
        <location evidence="8">Preautophagosomal structure</location>
    </subcellularLocation>
</comment>
<sequence length="712" mass="80171">MANNMDDEDKKKKTDTQELKNVKFLPFSSCMDPGFWNKLCQQKLNEYRLSEDAIPIKGYYCNYLAENLPSFLNIDHSAWDIDDDVGTKHYKVLGSLKILNTIEDFKNFNYTKHLEDEGRMIWSEVMTKGPFKDPSLLNRFSLVTFPNLKKFTFHYWCLFPSLCPNKKFTIEGHPVNVNDCFSLDKMQKFVENYDKFKNELLQHQQSKNSCCAFLIDENDMNVHPFSYIQSLNEEEKKDHKIMLGFADPSTANSKPGWSLRNLLVLLSTHCYDLLNGKVRVLCLRDRTSNGVRHISHSIVLNVCLVRIDPQSDCPNVIGWERNSKEQLGPRFLDLSSGMDPYNLSESAVDLNLKLMKWRLVPDLDLEVISNSRCLLLGSGTLGCNVARCLLGWGVRNITFVDNARVSYSNPVRQSLFNFSDCLDGGKPKVACAAASIKQIFPLANAVGINLFIPMPGHPIPGINISQLHDSTCQDITHLIELIRAHDVIFLLMDTRESRWLPTLLGRSMEKIVLNVALGFDSYLIMRHGVGFSEVTKSDGVEGAWKVVPGSQLGCYFCNDIFSPGNSHLDRSLDQQCTVTRLGVPYVAASLAVELLVSLLNHPLKGQASAEIVNESVDGLPDSKEVSILGAIPHQIRGFLSNFCNIMPVCRSFNMCTACSQPVLEAYKRDGIEFLVKSINEPSSLEELTGLTKLHTDTKDIKIEELSDNEVSD</sequence>
<accession>T1EDQ8</accession>
<dbReference type="OrthoDB" id="338614at2759"/>
<gene>
    <name evidence="12" type="primary">20194710</name>
    <name evidence="11" type="ORF">HELRODRAFT_105102</name>
</gene>
<evidence type="ECO:0000259" key="10">
    <source>
        <dbReference type="Pfam" id="PF16420"/>
    </source>
</evidence>
<dbReference type="FunFam" id="3.40.140.100:FF:000001">
    <property type="entry name" value="Ubiquitin-like modifier-activating enzyme ATG7"/>
    <property type="match status" value="1"/>
</dbReference>
<evidence type="ECO:0000313" key="12">
    <source>
        <dbReference type="EnsemblMetazoa" id="HelroP105102"/>
    </source>
</evidence>
<evidence type="ECO:0000313" key="13">
    <source>
        <dbReference type="Proteomes" id="UP000015101"/>
    </source>
</evidence>
<dbReference type="Pfam" id="PF16420">
    <property type="entry name" value="ATG7_N"/>
    <property type="match status" value="1"/>
</dbReference>
<dbReference type="HOGENOM" id="CLU_012998_2_1_1"/>
<dbReference type="Gene3D" id="3.40.140.100">
    <property type="entry name" value="Ubiquitin-like modifier-activating enzyme ATG7 C-terminal domain"/>
    <property type="match status" value="1"/>
</dbReference>
<dbReference type="KEGG" id="hro:HELRODRAFT_105102"/>
<dbReference type="Proteomes" id="UP000015101">
    <property type="component" value="Unassembled WGS sequence"/>
</dbReference>
<comment type="function">
    <text evidence="8">E1-like activating enzyme involved in the 2 ubiquitin-like systems required for autophagy.</text>
</comment>
<reference evidence="12" key="3">
    <citation type="submission" date="2015-06" db="UniProtKB">
        <authorList>
            <consortium name="EnsemblMetazoa"/>
        </authorList>
    </citation>
    <scope>IDENTIFICATION</scope>
</reference>
<dbReference type="GO" id="GO:0019778">
    <property type="term" value="F:Atg12 activating enzyme activity"/>
    <property type="evidence" value="ECO:0000318"/>
    <property type="project" value="GO_Central"/>
</dbReference>
<dbReference type="GO" id="GO:0005737">
    <property type="term" value="C:cytoplasm"/>
    <property type="evidence" value="ECO:0000318"/>
    <property type="project" value="GO_Central"/>
</dbReference>
<dbReference type="InParanoid" id="T1EDQ8"/>
<dbReference type="InterPro" id="IPR035985">
    <property type="entry name" value="Ubiquitin-activating_enz"/>
</dbReference>
<evidence type="ECO:0000256" key="7">
    <source>
        <dbReference type="PIRSR" id="PIRSR606285-1"/>
    </source>
</evidence>
<dbReference type="InterPro" id="IPR006285">
    <property type="entry name" value="Atg7"/>
</dbReference>
<dbReference type="OMA" id="RQIWDAI"/>
<dbReference type="GeneID" id="20194710"/>
<comment type="similarity">
    <text evidence="1 8">Belongs to the ATG7 family.</text>
</comment>
<dbReference type="GO" id="GO:0019779">
    <property type="term" value="F:Atg8 activating enzyme activity"/>
    <property type="evidence" value="ECO:0000318"/>
    <property type="project" value="GO_Central"/>
</dbReference>
<dbReference type="SUPFAM" id="SSF69572">
    <property type="entry name" value="Activating enzymes of the ubiquitin-like proteins"/>
    <property type="match status" value="1"/>
</dbReference>
<evidence type="ECO:0000256" key="6">
    <source>
        <dbReference type="ARBA" id="ARBA00023006"/>
    </source>
</evidence>
<dbReference type="eggNOG" id="KOG2337">
    <property type="taxonomic scope" value="Eukaryota"/>
</dbReference>
<keyword evidence="5 8" id="KW-0653">Protein transport</keyword>
<dbReference type="InterPro" id="IPR032197">
    <property type="entry name" value="Atg7_N"/>
</dbReference>
<dbReference type="InterPro" id="IPR042523">
    <property type="entry name" value="Atg7_N_2"/>
</dbReference>
<keyword evidence="3 8" id="KW-0813">Transport</keyword>
<dbReference type="GO" id="GO:0015031">
    <property type="term" value="P:protein transport"/>
    <property type="evidence" value="ECO:0007669"/>
    <property type="project" value="UniProtKB-UniRule"/>
</dbReference>
<dbReference type="AlphaFoldDB" id="T1EDQ8"/>
<dbReference type="PANTHER" id="PTHR10953">
    <property type="entry name" value="UBIQUITIN-ACTIVATING ENZYME E1"/>
    <property type="match status" value="1"/>
</dbReference>
<dbReference type="InterPro" id="IPR000594">
    <property type="entry name" value="ThiF_NAD_FAD-bd"/>
</dbReference>
<dbReference type="InterPro" id="IPR045886">
    <property type="entry name" value="ThiF/MoeB/HesA"/>
</dbReference>
<evidence type="ECO:0000256" key="2">
    <source>
        <dbReference type="ARBA" id="ARBA00017647"/>
    </source>
</evidence>
<keyword evidence="13" id="KW-1185">Reference proteome</keyword>
<dbReference type="GO" id="GO:0000045">
    <property type="term" value="P:autophagosome assembly"/>
    <property type="evidence" value="ECO:0000318"/>
    <property type="project" value="GO_Central"/>
</dbReference>
<feature type="domain" description="Ubiquitin-like modifier-activating enzyme Atg7 N-terminal" evidence="10">
    <location>
        <begin position="22"/>
        <end position="338"/>
    </location>
</feature>
<protein>
    <recommendedName>
        <fullName evidence="2 8">Ubiquitin-like modifier-activating enzyme ATG7</fullName>
    </recommendedName>
    <alternativeName>
        <fullName evidence="8">Autophagy-related protein 7</fullName>
    </alternativeName>
</protein>
<comment type="subunit">
    <text evidence="8">Homodimer.</text>
</comment>
<keyword evidence="6 8" id="KW-0072">Autophagy</keyword>
<dbReference type="FunFam" id="3.40.50.720:FF:000243">
    <property type="entry name" value="Ubiquitin-like modifier-activating enzyme ATG7"/>
    <property type="match status" value="1"/>
</dbReference>
<dbReference type="GO" id="GO:0000423">
    <property type="term" value="P:mitophagy"/>
    <property type="evidence" value="ECO:0000318"/>
    <property type="project" value="GO_Central"/>
</dbReference>
<dbReference type="EnsemblMetazoa" id="HelroT105102">
    <property type="protein sequence ID" value="HelroP105102"/>
    <property type="gene ID" value="HelroG105102"/>
</dbReference>
<dbReference type="GO" id="GO:0032446">
    <property type="term" value="P:protein modification by small protein conjugation"/>
    <property type="evidence" value="ECO:0000318"/>
    <property type="project" value="GO_Central"/>
</dbReference>
<dbReference type="NCBIfam" id="TIGR01381">
    <property type="entry name" value="E1_like_apg7"/>
    <property type="match status" value="1"/>
</dbReference>
<reference evidence="11 13" key="2">
    <citation type="journal article" date="2013" name="Nature">
        <title>Insights into bilaterian evolution from three spiralian genomes.</title>
        <authorList>
            <person name="Simakov O."/>
            <person name="Marletaz F."/>
            <person name="Cho S.J."/>
            <person name="Edsinger-Gonzales E."/>
            <person name="Havlak P."/>
            <person name="Hellsten U."/>
            <person name="Kuo D.H."/>
            <person name="Larsson T."/>
            <person name="Lv J."/>
            <person name="Arendt D."/>
            <person name="Savage R."/>
            <person name="Osoegawa K."/>
            <person name="de Jong P."/>
            <person name="Grimwood J."/>
            <person name="Chapman J.A."/>
            <person name="Shapiro H."/>
            <person name="Aerts A."/>
            <person name="Otillar R.P."/>
            <person name="Terry A.Y."/>
            <person name="Boore J.L."/>
            <person name="Grigoriev I.V."/>
            <person name="Lindberg D.R."/>
            <person name="Seaver E.C."/>
            <person name="Weisblat D.A."/>
            <person name="Putnam N.H."/>
            <person name="Rokhsar D.S."/>
        </authorList>
    </citation>
    <scope>NUCLEOTIDE SEQUENCE</scope>
</reference>
<evidence type="ECO:0000256" key="1">
    <source>
        <dbReference type="ARBA" id="ARBA00010931"/>
    </source>
</evidence>
<evidence type="ECO:0000256" key="3">
    <source>
        <dbReference type="ARBA" id="ARBA00022448"/>
    </source>
</evidence>
<dbReference type="FunCoup" id="T1EDQ8">
    <property type="interactions" value="824"/>
</dbReference>
<name>T1EDQ8_HELRO</name>
<dbReference type="GO" id="GO:0000407">
    <property type="term" value="C:phagophore assembly site"/>
    <property type="evidence" value="ECO:0000318"/>
    <property type="project" value="GO_Central"/>
</dbReference>
<dbReference type="CTD" id="20194710"/>
<dbReference type="EMBL" id="AMQM01009432">
    <property type="status" value="NOT_ANNOTATED_CDS"/>
    <property type="molecule type" value="Genomic_DNA"/>
</dbReference>
<dbReference type="STRING" id="6412.T1EDQ8"/>
<dbReference type="GO" id="GO:0034727">
    <property type="term" value="P:piecemeal microautophagy of the nucleus"/>
    <property type="evidence" value="ECO:0000318"/>
    <property type="project" value="GO_Central"/>
</dbReference>
<keyword evidence="4 8" id="KW-0833">Ubl conjugation pathway</keyword>
<dbReference type="GO" id="GO:0006995">
    <property type="term" value="P:cellular response to nitrogen starvation"/>
    <property type="evidence" value="ECO:0000318"/>
    <property type="project" value="GO_Central"/>
</dbReference>
<evidence type="ECO:0000259" key="9">
    <source>
        <dbReference type="Pfam" id="PF00899"/>
    </source>
</evidence>
<evidence type="ECO:0000256" key="8">
    <source>
        <dbReference type="RuleBase" id="RU366022"/>
    </source>
</evidence>
<dbReference type="Gene3D" id="3.40.140.70">
    <property type="entry name" value="Ubiquitin-like modifier-activating enzyme ATG7 N-terminal domain"/>
    <property type="match status" value="1"/>
</dbReference>
<dbReference type="RefSeq" id="XP_009017070.1">
    <property type="nucleotide sequence ID" value="XM_009018822.1"/>
</dbReference>
<feature type="active site" description="Glycyl thioester intermediate" evidence="7">
    <location>
        <position position="576"/>
    </location>
</feature>
<dbReference type="InterPro" id="IPR042522">
    <property type="entry name" value="Atg7_N_1"/>
</dbReference>
<reference evidence="13" key="1">
    <citation type="submission" date="2012-12" db="EMBL/GenBank/DDBJ databases">
        <authorList>
            <person name="Hellsten U."/>
            <person name="Grimwood J."/>
            <person name="Chapman J.A."/>
            <person name="Shapiro H."/>
            <person name="Aerts A."/>
            <person name="Otillar R.P."/>
            <person name="Terry A.Y."/>
            <person name="Boore J.L."/>
            <person name="Simakov O."/>
            <person name="Marletaz F."/>
            <person name="Cho S.-J."/>
            <person name="Edsinger-Gonzales E."/>
            <person name="Havlak P."/>
            <person name="Kuo D.-H."/>
            <person name="Larsson T."/>
            <person name="Lv J."/>
            <person name="Arendt D."/>
            <person name="Savage R."/>
            <person name="Osoegawa K."/>
            <person name="de Jong P."/>
            <person name="Lindberg D.R."/>
            <person name="Seaver E.C."/>
            <person name="Weisblat D.A."/>
            <person name="Putnam N.H."/>
            <person name="Grigoriev I.V."/>
            <person name="Rokhsar D.S."/>
        </authorList>
    </citation>
    <scope>NUCLEOTIDE SEQUENCE</scope>
</reference>
<organism evidence="12 13">
    <name type="scientific">Helobdella robusta</name>
    <name type="common">Californian leech</name>
    <dbReference type="NCBI Taxonomy" id="6412"/>
    <lineage>
        <taxon>Eukaryota</taxon>
        <taxon>Metazoa</taxon>
        <taxon>Spiralia</taxon>
        <taxon>Lophotrochozoa</taxon>
        <taxon>Annelida</taxon>
        <taxon>Clitellata</taxon>
        <taxon>Hirudinea</taxon>
        <taxon>Rhynchobdellida</taxon>
        <taxon>Glossiphoniidae</taxon>
        <taxon>Helobdella</taxon>
    </lineage>
</organism>
<dbReference type="Pfam" id="PF00899">
    <property type="entry name" value="ThiF"/>
    <property type="match status" value="1"/>
</dbReference>
<dbReference type="EMBL" id="KB096416">
    <property type="protein sequence ID" value="ESO04833.1"/>
    <property type="molecule type" value="Genomic_DNA"/>
</dbReference>
<dbReference type="Gene3D" id="3.40.50.720">
    <property type="entry name" value="NAD(P)-binding Rossmann-like Domain"/>
    <property type="match status" value="1"/>
</dbReference>
<dbReference type="FunFam" id="3.40.140.70:FF:000001">
    <property type="entry name" value="Ubiquitin-like modifier-activating enzyme atg7"/>
    <property type="match status" value="1"/>
</dbReference>
<keyword evidence="8" id="KW-0963">Cytoplasm</keyword>
<proteinExistence type="inferred from homology"/>
<evidence type="ECO:0000313" key="11">
    <source>
        <dbReference type="EMBL" id="ESO04833.1"/>
    </source>
</evidence>